<keyword evidence="2" id="KW-1185">Reference proteome</keyword>
<accession>A0A6V7GXY6</accession>
<sequence>CQRTNSKGQGSKGQFVGGCKNLKTWQLDWMCKGLFIRRDCYVVQQYSLIMKNVGKIGIK</sequence>
<evidence type="ECO:0000313" key="1">
    <source>
        <dbReference type="EMBL" id="CAD1470290.1"/>
    </source>
</evidence>
<dbReference type="EMBL" id="CAJDYZ010003627">
    <property type="protein sequence ID" value="CAD1470290.1"/>
    <property type="molecule type" value="Genomic_DNA"/>
</dbReference>
<dbReference type="Proteomes" id="UP000752696">
    <property type="component" value="Unassembled WGS sequence"/>
</dbReference>
<dbReference type="AlphaFoldDB" id="A0A6V7GXY6"/>
<evidence type="ECO:0000313" key="2">
    <source>
        <dbReference type="Proteomes" id="UP000752696"/>
    </source>
</evidence>
<comment type="caution">
    <text evidence="1">The sequence shown here is derived from an EMBL/GenBank/DDBJ whole genome shotgun (WGS) entry which is preliminary data.</text>
</comment>
<proteinExistence type="predicted"/>
<reference evidence="1" key="1">
    <citation type="submission" date="2020-07" db="EMBL/GenBank/DDBJ databases">
        <authorList>
            <person name="Nazaruddin N."/>
        </authorList>
    </citation>
    <scope>NUCLEOTIDE SEQUENCE</scope>
</reference>
<organism evidence="1 2">
    <name type="scientific">Heterotrigona itama</name>
    <dbReference type="NCBI Taxonomy" id="395501"/>
    <lineage>
        <taxon>Eukaryota</taxon>
        <taxon>Metazoa</taxon>
        <taxon>Ecdysozoa</taxon>
        <taxon>Arthropoda</taxon>
        <taxon>Hexapoda</taxon>
        <taxon>Insecta</taxon>
        <taxon>Pterygota</taxon>
        <taxon>Neoptera</taxon>
        <taxon>Endopterygota</taxon>
        <taxon>Hymenoptera</taxon>
        <taxon>Apocrita</taxon>
        <taxon>Aculeata</taxon>
        <taxon>Apoidea</taxon>
        <taxon>Anthophila</taxon>
        <taxon>Apidae</taxon>
        <taxon>Heterotrigona</taxon>
    </lineage>
</organism>
<protein>
    <submittedName>
        <fullName evidence="1">Uncharacterized protein</fullName>
    </submittedName>
</protein>
<feature type="non-terminal residue" evidence="1">
    <location>
        <position position="1"/>
    </location>
</feature>
<gene>
    <name evidence="1" type="ORF">MHI_LOCUS183588</name>
</gene>
<name>A0A6V7GXY6_9HYME</name>